<sequence>INSLMTTLHIRSIVSWMFGVGGVDFNMSWIGKDMDPKRDPGFPILTSLILPSSRPSTNAILKNVLDYLEAIVERRVL</sequence>
<evidence type="ECO:0000313" key="2">
    <source>
        <dbReference type="Proteomes" id="UP001476798"/>
    </source>
</evidence>
<name>A0ABV0P6I2_9TELE</name>
<feature type="non-terminal residue" evidence="1">
    <location>
        <position position="1"/>
    </location>
</feature>
<dbReference type="EMBL" id="JAHRIO010061896">
    <property type="protein sequence ID" value="MEQ2179052.1"/>
    <property type="molecule type" value="Genomic_DNA"/>
</dbReference>
<accession>A0ABV0P6I2</accession>
<keyword evidence="2" id="KW-1185">Reference proteome</keyword>
<evidence type="ECO:0000313" key="1">
    <source>
        <dbReference type="EMBL" id="MEQ2179052.1"/>
    </source>
</evidence>
<proteinExistence type="predicted"/>
<protein>
    <submittedName>
        <fullName evidence="1">Uncharacterized protein</fullName>
    </submittedName>
</protein>
<gene>
    <name evidence="1" type="ORF">GOODEAATRI_020560</name>
</gene>
<organism evidence="1 2">
    <name type="scientific">Goodea atripinnis</name>
    <dbReference type="NCBI Taxonomy" id="208336"/>
    <lineage>
        <taxon>Eukaryota</taxon>
        <taxon>Metazoa</taxon>
        <taxon>Chordata</taxon>
        <taxon>Craniata</taxon>
        <taxon>Vertebrata</taxon>
        <taxon>Euteleostomi</taxon>
        <taxon>Actinopterygii</taxon>
        <taxon>Neopterygii</taxon>
        <taxon>Teleostei</taxon>
        <taxon>Neoteleostei</taxon>
        <taxon>Acanthomorphata</taxon>
        <taxon>Ovalentaria</taxon>
        <taxon>Atherinomorphae</taxon>
        <taxon>Cyprinodontiformes</taxon>
        <taxon>Goodeidae</taxon>
        <taxon>Goodea</taxon>
    </lineage>
</organism>
<dbReference type="Proteomes" id="UP001476798">
    <property type="component" value="Unassembled WGS sequence"/>
</dbReference>
<reference evidence="1 2" key="1">
    <citation type="submission" date="2021-06" db="EMBL/GenBank/DDBJ databases">
        <authorList>
            <person name="Palmer J.M."/>
        </authorList>
    </citation>
    <scope>NUCLEOTIDE SEQUENCE [LARGE SCALE GENOMIC DNA]</scope>
    <source>
        <strain evidence="1 2">GA_2019</strain>
        <tissue evidence="1">Muscle</tissue>
    </source>
</reference>
<comment type="caution">
    <text evidence="1">The sequence shown here is derived from an EMBL/GenBank/DDBJ whole genome shotgun (WGS) entry which is preliminary data.</text>
</comment>